<reference evidence="2 3" key="1">
    <citation type="submission" date="2019-07" db="EMBL/GenBank/DDBJ databases">
        <title>Genomic Encyclopedia of Archaeal and Bacterial Type Strains, Phase II (KMG-II): from individual species to whole genera.</title>
        <authorList>
            <person name="Goeker M."/>
        </authorList>
    </citation>
    <scope>NUCLEOTIDE SEQUENCE [LARGE SCALE GENOMIC DNA]</scope>
    <source>
        <strain evidence="2 3">DSM 17527</strain>
    </source>
</reference>
<dbReference type="InterPro" id="IPR001763">
    <property type="entry name" value="Rhodanese-like_dom"/>
</dbReference>
<dbReference type="AlphaFoldDB" id="A0A5S5C4S4"/>
<dbReference type="SMART" id="SM00450">
    <property type="entry name" value="RHOD"/>
    <property type="match status" value="1"/>
</dbReference>
<dbReference type="GO" id="GO:0016740">
    <property type="term" value="F:transferase activity"/>
    <property type="evidence" value="ECO:0007669"/>
    <property type="project" value="UniProtKB-KW"/>
</dbReference>
<dbReference type="RefSeq" id="WP_246131465.1">
    <property type="nucleotide sequence ID" value="NZ_VNHU01000004.1"/>
</dbReference>
<proteinExistence type="predicted"/>
<evidence type="ECO:0000259" key="1">
    <source>
        <dbReference type="PROSITE" id="PS50206"/>
    </source>
</evidence>
<name>A0A5S5C4S4_9FLAO</name>
<dbReference type="PROSITE" id="PS50206">
    <property type="entry name" value="RHODANESE_3"/>
    <property type="match status" value="1"/>
</dbReference>
<dbReference type="Gene3D" id="3.40.250.10">
    <property type="entry name" value="Rhodanese-like domain"/>
    <property type="match status" value="1"/>
</dbReference>
<accession>A0A5S5C4S4</accession>
<sequence length="121" mass="13868">MKKIFVIMTFLSSIFGAKAQQSEAIKILDVASFKEAVLGKNVQLVDVRTLREYEAGHIDNAINIDYFKQEKFEQSFDALDKEEPVYVYCRSGNRSQKAARKLLGMGFNTVYDLKGGYMFYK</sequence>
<gene>
    <name evidence="2" type="ORF">BD809_104154</name>
</gene>
<feature type="domain" description="Rhodanese" evidence="1">
    <location>
        <begin position="38"/>
        <end position="117"/>
    </location>
</feature>
<dbReference type="InterPro" id="IPR036873">
    <property type="entry name" value="Rhodanese-like_dom_sf"/>
</dbReference>
<dbReference type="Pfam" id="PF00581">
    <property type="entry name" value="Rhodanese"/>
    <property type="match status" value="1"/>
</dbReference>
<keyword evidence="2" id="KW-0808">Transferase</keyword>
<comment type="caution">
    <text evidence="2">The sequence shown here is derived from an EMBL/GenBank/DDBJ whole genome shotgun (WGS) entry which is preliminary data.</text>
</comment>
<organism evidence="2 3">
    <name type="scientific">Aquimarina intermedia</name>
    <dbReference type="NCBI Taxonomy" id="350814"/>
    <lineage>
        <taxon>Bacteria</taxon>
        <taxon>Pseudomonadati</taxon>
        <taxon>Bacteroidota</taxon>
        <taxon>Flavobacteriia</taxon>
        <taxon>Flavobacteriales</taxon>
        <taxon>Flavobacteriaceae</taxon>
        <taxon>Aquimarina</taxon>
    </lineage>
</organism>
<dbReference type="SUPFAM" id="SSF52821">
    <property type="entry name" value="Rhodanese/Cell cycle control phosphatase"/>
    <property type="match status" value="1"/>
</dbReference>
<evidence type="ECO:0000313" key="3">
    <source>
        <dbReference type="Proteomes" id="UP000324376"/>
    </source>
</evidence>
<dbReference type="InterPro" id="IPR052367">
    <property type="entry name" value="Thiosulfate_ST/Rhodanese-like"/>
</dbReference>
<dbReference type="PANTHER" id="PTHR45431">
    <property type="entry name" value="RHODANESE-LIKE DOMAIN-CONTAINING PROTEIN 15, CHLOROPLASTIC"/>
    <property type="match status" value="1"/>
</dbReference>
<keyword evidence="3" id="KW-1185">Reference proteome</keyword>
<dbReference type="EMBL" id="VNHU01000004">
    <property type="protein sequence ID" value="TYP74334.1"/>
    <property type="molecule type" value="Genomic_DNA"/>
</dbReference>
<dbReference type="Proteomes" id="UP000324376">
    <property type="component" value="Unassembled WGS sequence"/>
</dbReference>
<evidence type="ECO:0000313" key="2">
    <source>
        <dbReference type="EMBL" id="TYP74334.1"/>
    </source>
</evidence>
<protein>
    <submittedName>
        <fullName evidence="2">Rhodanese-related sulfurtransferase</fullName>
    </submittedName>
</protein>
<dbReference type="CDD" id="cd00158">
    <property type="entry name" value="RHOD"/>
    <property type="match status" value="1"/>
</dbReference>
<dbReference type="PANTHER" id="PTHR45431:SF3">
    <property type="entry name" value="RHODANESE-LIKE DOMAIN-CONTAINING PROTEIN 15, CHLOROPLASTIC"/>
    <property type="match status" value="1"/>
</dbReference>